<accession>A0A101FG91</accession>
<organism evidence="5 6">
    <name type="scientific">Thermacetogenium phaeum</name>
    <dbReference type="NCBI Taxonomy" id="85874"/>
    <lineage>
        <taxon>Bacteria</taxon>
        <taxon>Bacillati</taxon>
        <taxon>Bacillota</taxon>
        <taxon>Clostridia</taxon>
        <taxon>Thermoanaerobacterales</taxon>
        <taxon>Thermoanaerobacteraceae</taxon>
        <taxon>Thermacetogenium</taxon>
    </lineage>
</organism>
<dbReference type="GO" id="GO:0006412">
    <property type="term" value="P:translation"/>
    <property type="evidence" value="ECO:0007669"/>
    <property type="project" value="UniProtKB-UniRule"/>
</dbReference>
<feature type="compositionally biased region" description="Basic and acidic residues" evidence="4">
    <location>
        <begin position="84"/>
        <end position="95"/>
    </location>
</feature>
<dbReference type="PATRIC" id="fig|85874.4.peg.171"/>
<dbReference type="FunFam" id="3.30.1320.10:FF:000005">
    <property type="entry name" value="30S ribosomal protein S16"/>
    <property type="match status" value="1"/>
</dbReference>
<dbReference type="HAMAP" id="MF_00385">
    <property type="entry name" value="Ribosomal_bS16"/>
    <property type="match status" value="1"/>
</dbReference>
<keyword evidence="1 3" id="KW-0689">Ribosomal protein</keyword>
<sequence>MATKIRLKRMGAKKNPSYRVVVADSRSPRDGRFIEEIGYYQPVANPEVIKIDEERALYWLSRGAQATDTVRALLKKAGVWEKHFSKPASESREAGPEQEEANPN</sequence>
<proteinExistence type="inferred from homology"/>
<dbReference type="GO" id="GO:0003735">
    <property type="term" value="F:structural constituent of ribosome"/>
    <property type="evidence" value="ECO:0007669"/>
    <property type="project" value="InterPro"/>
</dbReference>
<dbReference type="Gene3D" id="3.30.1320.10">
    <property type="match status" value="1"/>
</dbReference>
<reference evidence="6" key="1">
    <citation type="journal article" date="2015" name="MBio">
        <title>Genome-Resolved Metagenomic Analysis Reveals Roles for Candidate Phyla and Other Microbial Community Members in Biogeochemical Transformations in Oil Reservoirs.</title>
        <authorList>
            <person name="Hu P."/>
            <person name="Tom L."/>
            <person name="Singh A."/>
            <person name="Thomas B.C."/>
            <person name="Baker B.J."/>
            <person name="Piceno Y.M."/>
            <person name="Andersen G.L."/>
            <person name="Banfield J.F."/>
        </authorList>
    </citation>
    <scope>NUCLEOTIDE SEQUENCE [LARGE SCALE GENOMIC DNA]</scope>
</reference>
<dbReference type="PANTHER" id="PTHR12919:SF20">
    <property type="entry name" value="SMALL RIBOSOMAL SUBUNIT PROTEIN BS16M"/>
    <property type="match status" value="1"/>
</dbReference>
<dbReference type="InterPro" id="IPR000307">
    <property type="entry name" value="Ribosomal_bS16"/>
</dbReference>
<dbReference type="InterPro" id="IPR023803">
    <property type="entry name" value="Ribosomal_bS16_dom_sf"/>
</dbReference>
<dbReference type="GO" id="GO:0005737">
    <property type="term" value="C:cytoplasm"/>
    <property type="evidence" value="ECO:0007669"/>
    <property type="project" value="UniProtKB-ARBA"/>
</dbReference>
<dbReference type="NCBIfam" id="TIGR00002">
    <property type="entry name" value="S16"/>
    <property type="match status" value="1"/>
</dbReference>
<gene>
    <name evidence="3" type="primary">rpsP</name>
    <name evidence="5" type="ORF">XD66_0813</name>
</gene>
<comment type="caution">
    <text evidence="5">The sequence shown here is derived from an EMBL/GenBank/DDBJ whole genome shotgun (WGS) entry which is preliminary data.</text>
</comment>
<keyword evidence="2 3" id="KW-0687">Ribonucleoprotein</keyword>
<evidence type="ECO:0000256" key="2">
    <source>
        <dbReference type="ARBA" id="ARBA00023274"/>
    </source>
</evidence>
<evidence type="ECO:0000256" key="3">
    <source>
        <dbReference type="HAMAP-Rule" id="MF_00385"/>
    </source>
</evidence>
<dbReference type="GO" id="GO:0015935">
    <property type="term" value="C:small ribosomal subunit"/>
    <property type="evidence" value="ECO:0007669"/>
    <property type="project" value="TreeGrafter"/>
</dbReference>
<dbReference type="PANTHER" id="PTHR12919">
    <property type="entry name" value="30S RIBOSOMAL PROTEIN S16"/>
    <property type="match status" value="1"/>
</dbReference>
<dbReference type="SUPFAM" id="SSF54565">
    <property type="entry name" value="Ribosomal protein S16"/>
    <property type="match status" value="1"/>
</dbReference>
<dbReference type="AlphaFoldDB" id="A0A101FG91"/>
<dbReference type="EMBL" id="LGFO01000089">
    <property type="protein sequence ID" value="KUK36472.1"/>
    <property type="molecule type" value="Genomic_DNA"/>
</dbReference>
<evidence type="ECO:0000256" key="4">
    <source>
        <dbReference type="SAM" id="MobiDB-lite"/>
    </source>
</evidence>
<dbReference type="PROSITE" id="PS00732">
    <property type="entry name" value="RIBOSOMAL_S16"/>
    <property type="match status" value="1"/>
</dbReference>
<name>A0A101FG91_9THEO</name>
<feature type="region of interest" description="Disordered" evidence="4">
    <location>
        <begin position="84"/>
        <end position="104"/>
    </location>
</feature>
<comment type="similarity">
    <text evidence="3">Belongs to the bacterial ribosomal protein bS16 family.</text>
</comment>
<dbReference type="InterPro" id="IPR020592">
    <property type="entry name" value="Ribosomal_bS16_CS"/>
</dbReference>
<evidence type="ECO:0000256" key="1">
    <source>
        <dbReference type="ARBA" id="ARBA00022980"/>
    </source>
</evidence>
<dbReference type="Proteomes" id="UP000053326">
    <property type="component" value="Unassembled WGS sequence"/>
</dbReference>
<evidence type="ECO:0000313" key="6">
    <source>
        <dbReference type="Proteomes" id="UP000053326"/>
    </source>
</evidence>
<dbReference type="Pfam" id="PF00886">
    <property type="entry name" value="Ribosomal_S16"/>
    <property type="match status" value="1"/>
</dbReference>
<evidence type="ECO:0000313" key="5">
    <source>
        <dbReference type="EMBL" id="KUK36472.1"/>
    </source>
</evidence>
<protein>
    <recommendedName>
        <fullName evidence="3">Small ribosomal subunit protein bS16</fullName>
    </recommendedName>
</protein>